<dbReference type="PROSITE" id="PS50893">
    <property type="entry name" value="ABC_TRANSPORTER_2"/>
    <property type="match status" value="1"/>
</dbReference>
<proteinExistence type="inferred from homology"/>
<sequence>MRTITNGIRIAFAAVTKSLAGRQVLTGVDVACAPGRLTVLLGHNGSGKSTALGILLGLTSADSGSATFGDRELRDYARARRIVGAVLDRPTAAAGRTAADHLRVVGHGLVDRATQQEALERAGLAEVAGDRVGTYSLGMRQRLAVAAATLHRPASLVMDEPHNGLDPEGVGWLHDTLREHCTDGGTALVATHRIREALDVADDVVVLQDGEVAQSGPARSFRLRSRVTVEVLSEADTPTMVRGLSEGGCGPVESEGSRIRVEGADTARVAAVAGNVGVPLVEVAQEEPTLTDLLLEG</sequence>
<comment type="caution">
    <text evidence="6">The sequence shown here is derived from an EMBL/GenBank/DDBJ whole genome shotgun (WGS) entry which is preliminary data.</text>
</comment>
<dbReference type="GO" id="GO:0005524">
    <property type="term" value="F:ATP binding"/>
    <property type="evidence" value="ECO:0007669"/>
    <property type="project" value="UniProtKB-KW"/>
</dbReference>
<evidence type="ECO:0000313" key="6">
    <source>
        <dbReference type="EMBL" id="TQL51538.1"/>
    </source>
</evidence>
<evidence type="ECO:0000256" key="2">
    <source>
        <dbReference type="ARBA" id="ARBA00022448"/>
    </source>
</evidence>
<dbReference type="EMBL" id="VFOP01000001">
    <property type="protein sequence ID" value="TQL51538.1"/>
    <property type="molecule type" value="Genomic_DNA"/>
</dbReference>
<keyword evidence="2" id="KW-0813">Transport</keyword>
<dbReference type="InterPro" id="IPR017871">
    <property type="entry name" value="ABC_transporter-like_CS"/>
</dbReference>
<dbReference type="SUPFAM" id="SSF52540">
    <property type="entry name" value="P-loop containing nucleoside triphosphate hydrolases"/>
    <property type="match status" value="1"/>
</dbReference>
<keyword evidence="4 6" id="KW-0067">ATP-binding</keyword>
<evidence type="ECO:0000256" key="1">
    <source>
        <dbReference type="ARBA" id="ARBA00005417"/>
    </source>
</evidence>
<gene>
    <name evidence="6" type="ORF">FB467_2685</name>
</gene>
<dbReference type="SMART" id="SM00382">
    <property type="entry name" value="AAA"/>
    <property type="match status" value="1"/>
</dbReference>
<dbReference type="Pfam" id="PF00005">
    <property type="entry name" value="ABC_tran"/>
    <property type="match status" value="1"/>
</dbReference>
<keyword evidence="3" id="KW-0547">Nucleotide-binding</keyword>
<feature type="domain" description="ABC transporter" evidence="5">
    <location>
        <begin position="10"/>
        <end position="234"/>
    </location>
</feature>
<evidence type="ECO:0000256" key="4">
    <source>
        <dbReference type="ARBA" id="ARBA00022840"/>
    </source>
</evidence>
<dbReference type="GO" id="GO:0016887">
    <property type="term" value="F:ATP hydrolysis activity"/>
    <property type="evidence" value="ECO:0007669"/>
    <property type="project" value="InterPro"/>
</dbReference>
<dbReference type="InterPro" id="IPR003439">
    <property type="entry name" value="ABC_transporter-like_ATP-bd"/>
</dbReference>
<dbReference type="PROSITE" id="PS00211">
    <property type="entry name" value="ABC_TRANSPORTER_1"/>
    <property type="match status" value="1"/>
</dbReference>
<protein>
    <submittedName>
        <fullName evidence="6">ABC-2 type transport system ATP-binding protein</fullName>
    </submittedName>
</protein>
<dbReference type="AlphaFoldDB" id="A0A542YTY5"/>
<evidence type="ECO:0000313" key="7">
    <source>
        <dbReference type="Proteomes" id="UP000319516"/>
    </source>
</evidence>
<keyword evidence="7" id="KW-1185">Reference proteome</keyword>
<evidence type="ECO:0000256" key="3">
    <source>
        <dbReference type="ARBA" id="ARBA00022741"/>
    </source>
</evidence>
<accession>A0A542YTY5</accession>
<dbReference type="OrthoDB" id="9804819at2"/>
<dbReference type="PANTHER" id="PTHR43335">
    <property type="entry name" value="ABC TRANSPORTER, ATP-BINDING PROTEIN"/>
    <property type="match status" value="1"/>
</dbReference>
<dbReference type="PANTHER" id="PTHR43335:SF4">
    <property type="entry name" value="ABC TRANSPORTER, ATP-BINDING PROTEIN"/>
    <property type="match status" value="1"/>
</dbReference>
<organism evidence="6 7">
    <name type="scientific">Ornithinicoccus hortensis</name>
    <dbReference type="NCBI Taxonomy" id="82346"/>
    <lineage>
        <taxon>Bacteria</taxon>
        <taxon>Bacillati</taxon>
        <taxon>Actinomycetota</taxon>
        <taxon>Actinomycetes</taxon>
        <taxon>Micrococcales</taxon>
        <taxon>Intrasporangiaceae</taxon>
        <taxon>Ornithinicoccus</taxon>
    </lineage>
</organism>
<dbReference type="InterPro" id="IPR027417">
    <property type="entry name" value="P-loop_NTPase"/>
</dbReference>
<dbReference type="Gene3D" id="3.40.50.300">
    <property type="entry name" value="P-loop containing nucleotide triphosphate hydrolases"/>
    <property type="match status" value="1"/>
</dbReference>
<evidence type="ECO:0000259" key="5">
    <source>
        <dbReference type="PROSITE" id="PS50893"/>
    </source>
</evidence>
<dbReference type="Proteomes" id="UP000319516">
    <property type="component" value="Unassembled WGS sequence"/>
</dbReference>
<reference evidence="6 7" key="1">
    <citation type="submission" date="2019-06" db="EMBL/GenBank/DDBJ databases">
        <title>Sequencing the genomes of 1000 actinobacteria strains.</title>
        <authorList>
            <person name="Klenk H.-P."/>
        </authorList>
    </citation>
    <scope>NUCLEOTIDE SEQUENCE [LARGE SCALE GENOMIC DNA]</scope>
    <source>
        <strain evidence="6 7">DSM 12335</strain>
    </source>
</reference>
<comment type="similarity">
    <text evidence="1">Belongs to the ABC transporter superfamily.</text>
</comment>
<name>A0A542YTY5_9MICO</name>
<dbReference type="InterPro" id="IPR003593">
    <property type="entry name" value="AAA+_ATPase"/>
</dbReference>